<comment type="similarity">
    <text evidence="2 10">Belongs to the Wnt family.</text>
</comment>
<comment type="subcellular location">
    <subcellularLocation>
        <location evidence="1 10">Secreted</location>
        <location evidence="1 10">Extracellular space</location>
        <location evidence="1 10">Extracellular matrix</location>
    </subcellularLocation>
</comment>
<evidence type="ECO:0000256" key="2">
    <source>
        <dbReference type="ARBA" id="ARBA00005683"/>
    </source>
</evidence>
<organism evidence="11">
    <name type="scientific">Schistocephalus solidus</name>
    <name type="common">Tapeworm</name>
    <dbReference type="NCBI Taxonomy" id="70667"/>
    <lineage>
        <taxon>Eukaryota</taxon>
        <taxon>Metazoa</taxon>
        <taxon>Spiralia</taxon>
        <taxon>Lophotrochozoa</taxon>
        <taxon>Platyhelminthes</taxon>
        <taxon>Cestoda</taxon>
        <taxon>Eucestoda</taxon>
        <taxon>Diphyllobothriidea</taxon>
        <taxon>Diphyllobothriidae</taxon>
        <taxon>Schistocephalus</taxon>
    </lineage>
</organism>
<evidence type="ECO:0000256" key="6">
    <source>
        <dbReference type="ARBA" id="ARBA00022687"/>
    </source>
</evidence>
<evidence type="ECO:0000256" key="7">
    <source>
        <dbReference type="ARBA" id="ARBA00023157"/>
    </source>
</evidence>
<reference evidence="11" key="1">
    <citation type="submission" date="2016-01" db="EMBL/GenBank/DDBJ databases">
        <title>Reference transcriptome for the parasite Schistocephalus solidus: insights into the molecular evolution of parasitism.</title>
        <authorList>
            <person name="Hebert F.O."/>
            <person name="Grambauer S."/>
            <person name="Barber I."/>
            <person name="Landry C.R."/>
            <person name="Aubin-Horth N."/>
        </authorList>
    </citation>
    <scope>NUCLEOTIDE SEQUENCE</scope>
</reference>
<evidence type="ECO:0000256" key="1">
    <source>
        <dbReference type="ARBA" id="ARBA00004498"/>
    </source>
</evidence>
<name>A0A0X3NTZ6_SCHSO</name>
<protein>
    <recommendedName>
        <fullName evidence="10">Protein Wnt</fullName>
    </recommendedName>
</protein>
<dbReference type="Pfam" id="PF00110">
    <property type="entry name" value="wnt"/>
    <property type="match status" value="1"/>
</dbReference>
<dbReference type="GO" id="GO:0005109">
    <property type="term" value="F:frizzled binding"/>
    <property type="evidence" value="ECO:0007669"/>
    <property type="project" value="TreeGrafter"/>
</dbReference>
<dbReference type="Gene3D" id="3.30.2460.20">
    <property type="match status" value="1"/>
</dbReference>
<keyword evidence="6 10" id="KW-0879">Wnt signaling pathway</keyword>
<gene>
    <name evidence="11" type="primary">WNT5B</name>
    <name evidence="11" type="ORF">TR84402</name>
</gene>
<dbReference type="GO" id="GO:0005615">
    <property type="term" value="C:extracellular space"/>
    <property type="evidence" value="ECO:0007669"/>
    <property type="project" value="TreeGrafter"/>
</dbReference>
<dbReference type="GO" id="GO:0030182">
    <property type="term" value="P:neuron differentiation"/>
    <property type="evidence" value="ECO:0007669"/>
    <property type="project" value="TreeGrafter"/>
</dbReference>
<dbReference type="GO" id="GO:0005125">
    <property type="term" value="F:cytokine activity"/>
    <property type="evidence" value="ECO:0007669"/>
    <property type="project" value="TreeGrafter"/>
</dbReference>
<evidence type="ECO:0000256" key="3">
    <source>
        <dbReference type="ARBA" id="ARBA00022473"/>
    </source>
</evidence>
<proteinExistence type="inferred from homology"/>
<dbReference type="PRINTS" id="PR01349">
    <property type="entry name" value="WNTPROTEIN"/>
</dbReference>
<dbReference type="SMART" id="SM00097">
    <property type="entry name" value="WNT1"/>
    <property type="match status" value="1"/>
</dbReference>
<dbReference type="InterPro" id="IPR043158">
    <property type="entry name" value="Wnt_C"/>
</dbReference>
<dbReference type="FunFam" id="3.30.2460.20:FF:000001">
    <property type="entry name" value="Wnt homolog"/>
    <property type="match status" value="1"/>
</dbReference>
<evidence type="ECO:0000256" key="5">
    <source>
        <dbReference type="ARBA" id="ARBA00022530"/>
    </source>
</evidence>
<evidence type="ECO:0000256" key="10">
    <source>
        <dbReference type="RuleBase" id="RU003500"/>
    </source>
</evidence>
<dbReference type="AlphaFoldDB" id="A0A0X3NTZ6"/>
<evidence type="ECO:0000313" key="11">
    <source>
        <dbReference type="EMBL" id="JAP42580.1"/>
    </source>
</evidence>
<dbReference type="CDD" id="cd19337">
    <property type="entry name" value="Wnt_Wnt5"/>
    <property type="match status" value="1"/>
</dbReference>
<evidence type="ECO:0000256" key="8">
    <source>
        <dbReference type="ARBA" id="ARBA00023180"/>
    </source>
</evidence>
<dbReference type="PROSITE" id="PS00246">
    <property type="entry name" value="WNT1"/>
    <property type="match status" value="1"/>
</dbReference>
<comment type="function">
    <text evidence="10">Ligand for members of the frizzled family of seven transmembrane receptors.</text>
</comment>
<keyword evidence="7" id="KW-1015">Disulfide bond</keyword>
<keyword evidence="8" id="KW-0325">Glycoprotein</keyword>
<dbReference type="PANTHER" id="PTHR12027">
    <property type="entry name" value="WNT RELATED"/>
    <property type="match status" value="1"/>
</dbReference>
<keyword evidence="4" id="KW-0964">Secreted</keyword>
<sequence>MTDPLSDSTVVRLHRSSLGSSTPMMYIRSLPLLLLLLLFGILFSSDAAEIVGTPRNLDYWWNLGMLPWHRLHEFPVSFYQHKPLCVYAYGLSRSQLSLCHQHFDHMPVIGVGARIGIQQCEEQFKYHHWNCSSAREPFALGSVARHGTKEYGFAHAISSAGVVHALARICKTGRLPSCGCSMAERPQQLHRDWIWGGCGDNIDYAYRFSKTFIDVREKEKSFPRNSLGLARKLMNLHNNRVGRLAVYKLATVACKCHGMSGSCSLRTCWTQLSPFRRVGQHLNEKYEGAIKVKFNKRGTQLRRASPHLRRVTSDHLIYLDDSPNYCTVNPLTGKTITTGRECLLRDNTMDRCQVLCCGRGHRTYTREVEEKCFCRFHWCCKIECQKCYKQEEYHVCN</sequence>
<keyword evidence="3 10" id="KW-0217">Developmental protein</keyword>
<evidence type="ECO:0000256" key="4">
    <source>
        <dbReference type="ARBA" id="ARBA00022525"/>
    </source>
</evidence>
<dbReference type="PANTHER" id="PTHR12027:SF77">
    <property type="entry name" value="PROTEIN WNT-5"/>
    <property type="match status" value="1"/>
</dbReference>
<dbReference type="GO" id="GO:0045165">
    <property type="term" value="P:cell fate commitment"/>
    <property type="evidence" value="ECO:0007669"/>
    <property type="project" value="TreeGrafter"/>
</dbReference>
<evidence type="ECO:0000256" key="9">
    <source>
        <dbReference type="ARBA" id="ARBA00023288"/>
    </source>
</evidence>
<keyword evidence="5" id="KW-0272">Extracellular matrix</keyword>
<accession>A0A0X3NTZ6</accession>
<dbReference type="EMBL" id="GEEE01020645">
    <property type="protein sequence ID" value="JAP42580.1"/>
    <property type="molecule type" value="Transcribed_RNA"/>
</dbReference>
<keyword evidence="9" id="KW-0449">Lipoprotein</keyword>
<dbReference type="GO" id="GO:0060070">
    <property type="term" value="P:canonical Wnt signaling pathway"/>
    <property type="evidence" value="ECO:0007669"/>
    <property type="project" value="TreeGrafter"/>
</dbReference>
<dbReference type="InterPro" id="IPR005817">
    <property type="entry name" value="Wnt"/>
</dbReference>
<dbReference type="InterPro" id="IPR018161">
    <property type="entry name" value="Wnt_CS"/>
</dbReference>